<keyword evidence="2 7" id="KW-0732">Signal</keyword>
<dbReference type="AlphaFoldDB" id="A0A2A4K1T1"/>
<feature type="domain" description="Partial AB-hydrolase lipase" evidence="8">
    <location>
        <begin position="32"/>
        <end position="91"/>
    </location>
</feature>
<dbReference type="InterPro" id="IPR029058">
    <property type="entry name" value="AB_hydrolase_fold"/>
</dbReference>
<evidence type="ECO:0000256" key="3">
    <source>
        <dbReference type="ARBA" id="ARBA00022801"/>
    </source>
</evidence>
<dbReference type="Gene3D" id="3.40.50.1820">
    <property type="entry name" value="alpha/beta hydrolase"/>
    <property type="match status" value="2"/>
</dbReference>
<protein>
    <recommendedName>
        <fullName evidence="8">Partial AB-hydrolase lipase domain-containing protein</fullName>
    </recommendedName>
</protein>
<dbReference type="FunFam" id="3.40.50.1820:FF:000057">
    <property type="entry name" value="Lipase"/>
    <property type="match status" value="1"/>
</dbReference>
<evidence type="ECO:0000313" key="9">
    <source>
        <dbReference type="EMBL" id="PCG78019.1"/>
    </source>
</evidence>
<gene>
    <name evidence="9" type="ORF">B5V51_5516</name>
</gene>
<dbReference type="SUPFAM" id="SSF53474">
    <property type="entry name" value="alpha/beta-Hydrolases"/>
    <property type="match status" value="1"/>
</dbReference>
<keyword evidence="3" id="KW-0378">Hydrolase</keyword>
<dbReference type="STRING" id="7102.A0A2A4K1T1"/>
<feature type="chain" id="PRO_5012494981" description="Partial AB-hydrolase lipase domain-containing protein" evidence="7">
    <location>
        <begin position="18"/>
        <end position="559"/>
    </location>
</feature>
<dbReference type="GO" id="GO:0016042">
    <property type="term" value="P:lipid catabolic process"/>
    <property type="evidence" value="ECO:0007669"/>
    <property type="project" value="UniProtKB-KW"/>
</dbReference>
<evidence type="ECO:0000256" key="5">
    <source>
        <dbReference type="ARBA" id="ARBA00023098"/>
    </source>
</evidence>
<dbReference type="Pfam" id="PF04083">
    <property type="entry name" value="Abhydro_lipase"/>
    <property type="match status" value="1"/>
</dbReference>
<sequence length="559" mass="62482">MVLGRFFLGVVLCVVVASDDDVRPTFSIYQTAEWIKSDGFEPETHHVTTTDGYILEMHRIPYGRNVQDTSDYRPVVFVMHGLMSSSQSFILISPDHGFAYNLADAGFDVWMGNARGNKNSRFHVFLDPDDEEEKFQFFDFSFEEIGMYDLPAMIDYVLQYTKRDKLHYIGHSQGGTVFLVMASMLPEYNEKLISTHLLAGVGYQDYFPDTELRLTAIMTDIIYAQALRSGIVELFPPNSVEMIPGISPSQELSDARCVGSVEYSYLCELFGVRSILRNNPNDQAGAALKQIAHYGQNIRDREFRRYHHGRRTNQEVYNDTSPPVYDLGLITSPVTMHYSLSDDLLDERDVLAMVADMPNAIARKVARDSFLHSDYVAALDAKELVTDYIIEEIIKADLAARPVEETTVTAAPVTDNTTPVTENTTPFTENTTPVADAAATIVLNAITSPVTMHYSLSDELLDERDVLAMVAEMPNAIARKIARDSFLHSDYVAALDAKELVTDYIIEEIIKADLAARPPEETTATPSPVTDNTTPVNDAAATIVLNVNLLVLNLYIMFK</sequence>
<evidence type="ECO:0000256" key="1">
    <source>
        <dbReference type="ARBA" id="ARBA00010701"/>
    </source>
</evidence>
<evidence type="ECO:0000256" key="6">
    <source>
        <dbReference type="ARBA" id="ARBA00023180"/>
    </source>
</evidence>
<evidence type="ECO:0000256" key="2">
    <source>
        <dbReference type="ARBA" id="ARBA00022729"/>
    </source>
</evidence>
<comment type="caution">
    <text evidence="9">The sequence shown here is derived from an EMBL/GenBank/DDBJ whole genome shotgun (WGS) entry which is preliminary data.</text>
</comment>
<dbReference type="GO" id="GO:0016787">
    <property type="term" value="F:hydrolase activity"/>
    <property type="evidence" value="ECO:0007669"/>
    <property type="project" value="UniProtKB-KW"/>
</dbReference>
<dbReference type="EMBL" id="NWSH01000250">
    <property type="protein sequence ID" value="PCG78019.1"/>
    <property type="molecule type" value="Genomic_DNA"/>
</dbReference>
<reference evidence="9" key="1">
    <citation type="submission" date="2017-09" db="EMBL/GenBank/DDBJ databases">
        <title>Contemporary evolution of a Lepidopteran species, Heliothis virescens, in response to modern agricultural practices.</title>
        <authorList>
            <person name="Fritz M.L."/>
            <person name="Deyonke A.M."/>
            <person name="Papanicolaou A."/>
            <person name="Micinski S."/>
            <person name="Westbrook J."/>
            <person name="Gould F."/>
        </authorList>
    </citation>
    <scope>NUCLEOTIDE SEQUENCE [LARGE SCALE GENOMIC DNA]</scope>
    <source>
        <strain evidence="9">HvINT-</strain>
        <tissue evidence="9">Whole body</tissue>
    </source>
</reference>
<comment type="similarity">
    <text evidence="1">Belongs to the AB hydrolase superfamily. Lipase family.</text>
</comment>
<evidence type="ECO:0000256" key="4">
    <source>
        <dbReference type="ARBA" id="ARBA00022963"/>
    </source>
</evidence>
<feature type="signal peptide" evidence="7">
    <location>
        <begin position="1"/>
        <end position="17"/>
    </location>
</feature>
<keyword evidence="5" id="KW-0443">Lipid metabolism</keyword>
<evidence type="ECO:0000259" key="8">
    <source>
        <dbReference type="Pfam" id="PF04083"/>
    </source>
</evidence>
<dbReference type="InterPro" id="IPR006693">
    <property type="entry name" value="AB_hydrolase_lipase"/>
</dbReference>
<organism evidence="9">
    <name type="scientific">Heliothis virescens</name>
    <name type="common">Tobacco budworm moth</name>
    <dbReference type="NCBI Taxonomy" id="7102"/>
    <lineage>
        <taxon>Eukaryota</taxon>
        <taxon>Metazoa</taxon>
        <taxon>Ecdysozoa</taxon>
        <taxon>Arthropoda</taxon>
        <taxon>Hexapoda</taxon>
        <taxon>Insecta</taxon>
        <taxon>Pterygota</taxon>
        <taxon>Neoptera</taxon>
        <taxon>Endopterygota</taxon>
        <taxon>Lepidoptera</taxon>
        <taxon>Glossata</taxon>
        <taxon>Ditrysia</taxon>
        <taxon>Noctuoidea</taxon>
        <taxon>Noctuidae</taxon>
        <taxon>Heliothinae</taxon>
        <taxon>Heliothis</taxon>
    </lineage>
</organism>
<evidence type="ECO:0000256" key="7">
    <source>
        <dbReference type="SAM" id="SignalP"/>
    </source>
</evidence>
<keyword evidence="6" id="KW-0325">Glycoprotein</keyword>
<accession>A0A2A4K1T1</accession>
<name>A0A2A4K1T1_HELVI</name>
<proteinExistence type="inferred from homology"/>
<keyword evidence="4" id="KW-0442">Lipid degradation</keyword>
<dbReference type="PANTHER" id="PTHR11005">
    <property type="entry name" value="LYSOSOMAL ACID LIPASE-RELATED"/>
    <property type="match status" value="1"/>
</dbReference>